<feature type="transmembrane region" description="Helical" evidence="7">
    <location>
        <begin position="404"/>
        <end position="428"/>
    </location>
</feature>
<evidence type="ECO:0000256" key="4">
    <source>
        <dbReference type="ARBA" id="ARBA00022692"/>
    </source>
</evidence>
<feature type="transmembrane region" description="Helical" evidence="7">
    <location>
        <begin position="225"/>
        <end position="255"/>
    </location>
</feature>
<feature type="transmembrane region" description="Helical" evidence="7">
    <location>
        <begin position="448"/>
        <end position="469"/>
    </location>
</feature>
<dbReference type="AlphaFoldDB" id="N6UUX3"/>
<feature type="transmembrane region" description="Helical" evidence="7">
    <location>
        <begin position="330"/>
        <end position="352"/>
    </location>
</feature>
<comment type="subcellular location">
    <subcellularLocation>
        <location evidence="1">Cell membrane</location>
        <topology evidence="1">Multi-pass membrane protein</topology>
    </subcellularLocation>
</comment>
<dbReference type="PANTHER" id="PTHR33567:SF3">
    <property type="entry name" value="CHROMATE ION TRANSPORTER (EUROFUNG)"/>
    <property type="match status" value="1"/>
</dbReference>
<comment type="caution">
    <text evidence="8">The sequence shown here is derived from an EMBL/GenBank/DDBJ whole genome shotgun (WGS) entry which is preliminary data.</text>
</comment>
<dbReference type="NCBIfam" id="TIGR00937">
    <property type="entry name" value="2A51"/>
    <property type="match status" value="1"/>
</dbReference>
<name>N6UUX3_9HYPH</name>
<reference evidence="8 9" key="1">
    <citation type="journal article" date="2012" name="BMC Genomics">
        <title>Genomic basis of broad host range and environmental adaptability of Rhizobium tropici CIAT 899 and Rhizobium sp. PRF 81 which are used in inoculants for common bean (Phaseolus vulgaris L.).</title>
        <authorList>
            <person name="Ormeno-Orrillo E."/>
            <person name="Menna P."/>
            <person name="Almeida L.G."/>
            <person name="Ollero F.J."/>
            <person name="Nicolas M.F."/>
            <person name="Pains Rodrigues E."/>
            <person name="Shigueyoshi Nakatani A."/>
            <person name="Silva Batista J.S."/>
            <person name="Oliveira Chueire L.M."/>
            <person name="Souza R.C."/>
            <person name="Ribeiro Vasconcelos A.T."/>
            <person name="Megias M."/>
            <person name="Hungria M."/>
            <person name="Martinez-Romero E."/>
        </authorList>
    </citation>
    <scope>NUCLEOTIDE SEQUENCE [LARGE SCALE GENOMIC DNA]</scope>
    <source>
        <strain evidence="8 9">PRF 81</strain>
    </source>
</reference>
<evidence type="ECO:0000256" key="1">
    <source>
        <dbReference type="ARBA" id="ARBA00004651"/>
    </source>
</evidence>
<evidence type="ECO:0000313" key="8">
    <source>
        <dbReference type="EMBL" id="ENN85475.1"/>
    </source>
</evidence>
<organism evidence="8 9">
    <name type="scientific">Rhizobium freirei PRF 81</name>
    <dbReference type="NCBI Taxonomy" id="363754"/>
    <lineage>
        <taxon>Bacteria</taxon>
        <taxon>Pseudomonadati</taxon>
        <taxon>Pseudomonadota</taxon>
        <taxon>Alphaproteobacteria</taxon>
        <taxon>Hyphomicrobiales</taxon>
        <taxon>Rhizobiaceae</taxon>
        <taxon>Rhizobium/Agrobacterium group</taxon>
        <taxon>Rhizobium</taxon>
    </lineage>
</organism>
<evidence type="ECO:0000256" key="6">
    <source>
        <dbReference type="ARBA" id="ARBA00023136"/>
    </source>
</evidence>
<gene>
    <name evidence="8" type="ORF">RHSP_07683</name>
</gene>
<evidence type="ECO:0000256" key="2">
    <source>
        <dbReference type="ARBA" id="ARBA00005262"/>
    </source>
</evidence>
<evidence type="ECO:0000256" key="5">
    <source>
        <dbReference type="ARBA" id="ARBA00022989"/>
    </source>
</evidence>
<dbReference type="GO" id="GO:0005886">
    <property type="term" value="C:plasma membrane"/>
    <property type="evidence" value="ECO:0007669"/>
    <property type="project" value="UniProtKB-SubCell"/>
</dbReference>
<evidence type="ECO:0000256" key="3">
    <source>
        <dbReference type="ARBA" id="ARBA00022475"/>
    </source>
</evidence>
<dbReference type="GO" id="GO:0015109">
    <property type="term" value="F:chromate transmembrane transporter activity"/>
    <property type="evidence" value="ECO:0007669"/>
    <property type="project" value="InterPro"/>
</dbReference>
<dbReference type="PATRIC" id="fig|363754.4.peg.4727"/>
<keyword evidence="4 7" id="KW-0812">Transmembrane</keyword>
<keyword evidence="9" id="KW-1185">Reference proteome</keyword>
<feature type="transmembrane region" description="Helical" evidence="7">
    <location>
        <begin position="194"/>
        <end position="213"/>
    </location>
</feature>
<keyword evidence="3" id="KW-1003">Cell membrane</keyword>
<feature type="transmembrane region" description="Helical" evidence="7">
    <location>
        <begin position="513"/>
        <end position="531"/>
    </location>
</feature>
<keyword evidence="5 7" id="KW-1133">Transmembrane helix</keyword>
<accession>N6UUX3</accession>
<dbReference type="Proteomes" id="UP000012429">
    <property type="component" value="Unassembled WGS sequence"/>
</dbReference>
<evidence type="ECO:0000256" key="7">
    <source>
        <dbReference type="SAM" id="Phobius"/>
    </source>
</evidence>
<sequence>MPIPPDRILHRKWRACLPPPSVSLVCITTISSNWRLGCCYMMPSTAGVAMRPTRPITGRTRSGDSKVAEIVKADATATEANESAVPLWEATKVWARIAALSFGGPAGQIAVMHRIVVDEKRWIGEHRFLHALNYCMLLPGPEAHQLAIYIGWLMNRTVGGLIAGALFVLPGFLSILGLSYVYAIFGNVTFIEGLFFGLKAAVLAIVLQAVFRIGSRALKNWVMRAIAGVAFVAIFFFRVPFPMIVAGAALTGFFAGRAGSPLFMLGGGHKAGLGAILEDRDSLLGEETPPHARPNLAWSMKTSGILTVLWLLPVVSLLVVLGPENVFSKIAVFFSQMAVVTFGGAYAVLAYVAQEAVQNFGWLKPGEMLDGLGMAETTPGPLIIVVQFVGFMGAYRGHGTLDPIVAATLAAILTSWVTFLPSFLWIFLGAPFIEKMRGNQELTGAMSAITAAVVGVILNLAIWFALHVLFRDVSEYQFGQLVIEVPRLLSVDFAALFLTAVAIIALFRMKLSVLLTLAICSLGGLCWILLAS</sequence>
<comment type="similarity">
    <text evidence="2">Belongs to the chromate ion transporter (CHR) (TC 2.A.51) family.</text>
</comment>
<dbReference type="EMBL" id="AQHN01000083">
    <property type="protein sequence ID" value="ENN85475.1"/>
    <property type="molecule type" value="Genomic_DNA"/>
</dbReference>
<dbReference type="PANTHER" id="PTHR33567">
    <property type="entry name" value="CHROMATE ION TRANSPORTER (EUROFUNG)"/>
    <property type="match status" value="1"/>
</dbReference>
<feature type="transmembrane region" description="Helical" evidence="7">
    <location>
        <begin position="304"/>
        <end position="323"/>
    </location>
</feature>
<protein>
    <recommendedName>
        <fullName evidence="10">Chromate transporter</fullName>
    </recommendedName>
</protein>
<dbReference type="Pfam" id="PF02417">
    <property type="entry name" value="Chromate_transp"/>
    <property type="match status" value="2"/>
</dbReference>
<dbReference type="InterPro" id="IPR014047">
    <property type="entry name" value="Chr_Tranpt_l_chain"/>
</dbReference>
<feature type="transmembrane region" description="Helical" evidence="7">
    <location>
        <begin position="158"/>
        <end position="182"/>
    </location>
</feature>
<feature type="transmembrane region" description="Helical" evidence="7">
    <location>
        <begin position="489"/>
        <end position="507"/>
    </location>
</feature>
<proteinExistence type="inferred from homology"/>
<keyword evidence="6 7" id="KW-0472">Membrane</keyword>
<dbReference type="InterPro" id="IPR003370">
    <property type="entry name" value="Chromate_transpt"/>
</dbReference>
<evidence type="ECO:0000313" key="9">
    <source>
        <dbReference type="Proteomes" id="UP000012429"/>
    </source>
</evidence>
<evidence type="ECO:0008006" key="10">
    <source>
        <dbReference type="Google" id="ProtNLM"/>
    </source>
</evidence>